<dbReference type="RefSeq" id="WP_074843698.1">
    <property type="nucleotide sequence ID" value="NZ_FNSU01000001.1"/>
</dbReference>
<sequence>MTRPRLRGVILGCLLLGLTLACIAIIRDEMKTPNYTGPWVYGSPDARWTVTEFADLECPYCKTYTPALKSWIQQHKDINLKWHHLPLDLHGPVAVHEAQLAECAGKLGGTQAFWQAIDQTFERTRSNGQGFTGHLDVDGIDHQDLVACAVNNKQIATDIIKQANEASRTGITATPTLIIKDNMTGRTIKLEGPADSVTLLSAIDWLAQKKEQ</sequence>
<evidence type="ECO:0000313" key="4">
    <source>
        <dbReference type="Proteomes" id="UP000316123"/>
    </source>
</evidence>
<comment type="caution">
    <text evidence="3">The sequence shown here is derived from an EMBL/GenBank/DDBJ whole genome shotgun (WGS) entry which is preliminary data.</text>
</comment>
<feature type="domain" description="Thioredoxin" evidence="2">
    <location>
        <begin position="26"/>
        <end position="208"/>
    </location>
</feature>
<evidence type="ECO:0000313" key="3">
    <source>
        <dbReference type="EMBL" id="TWR63108.1"/>
    </source>
</evidence>
<dbReference type="EMBL" id="VFEQ01000001">
    <property type="protein sequence ID" value="TWR63108.1"/>
    <property type="molecule type" value="Genomic_DNA"/>
</dbReference>
<name>A0A9X9BYZ6_PSEMA</name>
<gene>
    <name evidence="3" type="ORF">FIV41_03060</name>
</gene>
<dbReference type="Proteomes" id="UP000316123">
    <property type="component" value="Unassembled WGS sequence"/>
</dbReference>
<dbReference type="PANTHER" id="PTHR13887">
    <property type="entry name" value="GLUTATHIONE S-TRANSFERASE KAPPA"/>
    <property type="match status" value="1"/>
</dbReference>
<dbReference type="PROSITE" id="PS51352">
    <property type="entry name" value="THIOREDOXIN_2"/>
    <property type="match status" value="1"/>
</dbReference>
<evidence type="ECO:0000256" key="1">
    <source>
        <dbReference type="ARBA" id="ARBA00005791"/>
    </source>
</evidence>
<reference evidence="3 4" key="1">
    <citation type="submission" date="2019-06" db="EMBL/GenBank/DDBJ databases">
        <title>Pseudomonas bimorpha sp. nov. isolated from bovine raw milk and skim milk concentrate.</title>
        <authorList>
            <person name="Hofmann K."/>
            <person name="Huptas C."/>
            <person name="Doll E."/>
            <person name="Scherer S."/>
            <person name="Wenning M."/>
        </authorList>
    </citation>
    <scope>NUCLEOTIDE SEQUENCE [LARGE SCALE GENOMIC DNA]</scope>
    <source>
        <strain evidence="3 4">DSM 13124</strain>
    </source>
</reference>
<protein>
    <submittedName>
        <fullName evidence="3">DsbA family protein</fullName>
    </submittedName>
</protein>
<dbReference type="PROSITE" id="PS51257">
    <property type="entry name" value="PROKAR_LIPOPROTEIN"/>
    <property type="match status" value="1"/>
</dbReference>
<dbReference type="Pfam" id="PF13462">
    <property type="entry name" value="Thioredoxin_4"/>
    <property type="match status" value="1"/>
</dbReference>
<dbReference type="InterPro" id="IPR012336">
    <property type="entry name" value="Thioredoxin-like_fold"/>
</dbReference>
<evidence type="ECO:0000259" key="2">
    <source>
        <dbReference type="PROSITE" id="PS51352"/>
    </source>
</evidence>
<dbReference type="CDD" id="cd02972">
    <property type="entry name" value="DsbA_family"/>
    <property type="match status" value="1"/>
</dbReference>
<dbReference type="SUPFAM" id="SSF52833">
    <property type="entry name" value="Thioredoxin-like"/>
    <property type="match status" value="1"/>
</dbReference>
<dbReference type="OrthoDB" id="9780340at2"/>
<accession>A0A9X9BYZ6</accession>
<comment type="similarity">
    <text evidence="1">Belongs to the thioredoxin family. DsbA subfamily.</text>
</comment>
<organism evidence="3 4">
    <name type="scientific">Pseudomonas marginalis</name>
    <name type="common">Pseudomonas panacis</name>
    <dbReference type="NCBI Taxonomy" id="298"/>
    <lineage>
        <taxon>Bacteria</taxon>
        <taxon>Pseudomonadati</taxon>
        <taxon>Pseudomonadota</taxon>
        <taxon>Gammaproteobacteria</taxon>
        <taxon>Pseudomonadales</taxon>
        <taxon>Pseudomonadaceae</taxon>
        <taxon>Pseudomonas</taxon>
    </lineage>
</organism>
<dbReference type="Gene3D" id="3.40.30.10">
    <property type="entry name" value="Glutaredoxin"/>
    <property type="match status" value="1"/>
</dbReference>
<dbReference type="AlphaFoldDB" id="A0A9X9BYZ6"/>
<dbReference type="InterPro" id="IPR013766">
    <property type="entry name" value="Thioredoxin_domain"/>
</dbReference>
<dbReference type="PANTHER" id="PTHR13887:SF56">
    <property type="entry name" value="THIOREDOXIN-LIKE REDUCTASE RV2466C"/>
    <property type="match status" value="1"/>
</dbReference>
<proteinExistence type="inferred from homology"/>
<dbReference type="InterPro" id="IPR036249">
    <property type="entry name" value="Thioredoxin-like_sf"/>
</dbReference>